<gene>
    <name evidence="6" type="ORF">PC110_g10246</name>
    <name evidence="1" type="ORF">PC113_g5642</name>
    <name evidence="2" type="ORF">PC115_g4895</name>
    <name evidence="3" type="ORF">PC117_g8068</name>
    <name evidence="4" type="ORF">PC118_g5493</name>
    <name evidence="5" type="ORF">PC129_g1961</name>
</gene>
<evidence type="ECO:0000313" key="1">
    <source>
        <dbReference type="EMBL" id="KAG2863200.1"/>
    </source>
</evidence>
<dbReference type="AlphaFoldDB" id="A0A329S942"/>
<keyword evidence="7" id="KW-1185">Reference proteome</keyword>
<reference evidence="6 7" key="1">
    <citation type="submission" date="2018-01" db="EMBL/GenBank/DDBJ databases">
        <title>Draft genome of the strawberry crown rot pathogen Phytophthora cactorum.</title>
        <authorList>
            <person name="Armitage A.D."/>
            <person name="Lysoe E."/>
            <person name="Nellist C.F."/>
            <person name="Harrison R.J."/>
            <person name="Brurberg M.B."/>
        </authorList>
    </citation>
    <scope>NUCLEOTIDE SEQUENCE [LARGE SCALE GENOMIC DNA]</scope>
    <source>
        <strain evidence="6 7">10300</strain>
    </source>
</reference>
<name>A0A329S942_9STRA</name>
<dbReference type="EMBL" id="RCML01000113">
    <property type="protein sequence ID" value="KAG2990706.1"/>
    <property type="molecule type" value="Genomic_DNA"/>
</dbReference>
<evidence type="ECO:0000313" key="5">
    <source>
        <dbReference type="EMBL" id="KAG3227472.1"/>
    </source>
</evidence>
<dbReference type="Proteomes" id="UP000760860">
    <property type="component" value="Unassembled WGS sequence"/>
</dbReference>
<dbReference type="EMBL" id="RCMV01000034">
    <property type="protein sequence ID" value="KAG3227472.1"/>
    <property type="molecule type" value="Genomic_DNA"/>
</dbReference>
<comment type="caution">
    <text evidence="6">The sequence shown here is derived from an EMBL/GenBank/DDBJ whole genome shotgun (WGS) entry which is preliminary data.</text>
</comment>
<dbReference type="Proteomes" id="UP000774804">
    <property type="component" value="Unassembled WGS sequence"/>
</dbReference>
<organism evidence="6 7">
    <name type="scientific">Phytophthora cactorum</name>
    <dbReference type="NCBI Taxonomy" id="29920"/>
    <lineage>
        <taxon>Eukaryota</taxon>
        <taxon>Sar</taxon>
        <taxon>Stramenopiles</taxon>
        <taxon>Oomycota</taxon>
        <taxon>Peronosporomycetes</taxon>
        <taxon>Peronosporales</taxon>
        <taxon>Peronosporaceae</taxon>
        <taxon>Phytophthora</taxon>
    </lineage>
</organism>
<evidence type="ECO:0000313" key="2">
    <source>
        <dbReference type="EMBL" id="KAG2935382.1"/>
    </source>
</evidence>
<dbReference type="VEuPathDB" id="FungiDB:PC110_g10246"/>
<dbReference type="Proteomes" id="UP000735874">
    <property type="component" value="Unassembled WGS sequence"/>
</dbReference>
<reference evidence="1" key="2">
    <citation type="submission" date="2018-10" db="EMBL/GenBank/DDBJ databases">
        <title>Effector identification in a new, highly contiguous assembly of the strawberry crown rot pathogen Phytophthora cactorum.</title>
        <authorList>
            <person name="Armitage A.D."/>
            <person name="Nellist C.F."/>
            <person name="Bates H."/>
            <person name="Vickerstaff R.J."/>
            <person name="Harrison R.J."/>
        </authorList>
    </citation>
    <scope>NUCLEOTIDE SEQUENCE</scope>
    <source>
        <strain evidence="1">15-7</strain>
        <strain evidence="2">4032</strain>
        <strain evidence="3">4040</strain>
        <strain evidence="4">P415</strain>
        <strain evidence="5">P421</strain>
    </source>
</reference>
<evidence type="ECO:0000313" key="4">
    <source>
        <dbReference type="EMBL" id="KAG2990706.1"/>
    </source>
</evidence>
<sequence length="58" mass="6365">MDRENEFLKPVHDGDESVAIVCGSVVNGDDLNADGDLAEEVDQEDDDVESLLRVFVDN</sequence>
<evidence type="ECO:0000313" key="3">
    <source>
        <dbReference type="EMBL" id="KAG2945888.1"/>
    </source>
</evidence>
<evidence type="ECO:0000313" key="7">
    <source>
        <dbReference type="Proteomes" id="UP000251314"/>
    </source>
</evidence>
<protein>
    <submittedName>
        <fullName evidence="6">Uncharacterized protein</fullName>
    </submittedName>
</protein>
<dbReference type="EMBL" id="RCMK01000171">
    <property type="protein sequence ID" value="KAG2945888.1"/>
    <property type="molecule type" value="Genomic_DNA"/>
</dbReference>
<dbReference type="EMBL" id="MJFZ01000238">
    <property type="protein sequence ID" value="RAW33423.1"/>
    <property type="molecule type" value="Genomic_DNA"/>
</dbReference>
<evidence type="ECO:0000313" key="6">
    <source>
        <dbReference type="EMBL" id="RAW33423.1"/>
    </source>
</evidence>
<proteinExistence type="predicted"/>
<dbReference type="Proteomes" id="UP000736787">
    <property type="component" value="Unassembled WGS sequence"/>
</dbReference>
<accession>A0A329S942</accession>
<dbReference type="Proteomes" id="UP000697107">
    <property type="component" value="Unassembled WGS sequence"/>
</dbReference>
<dbReference type="EMBL" id="RCMI01000097">
    <property type="protein sequence ID" value="KAG2935382.1"/>
    <property type="molecule type" value="Genomic_DNA"/>
</dbReference>
<dbReference type="Proteomes" id="UP000251314">
    <property type="component" value="Unassembled WGS sequence"/>
</dbReference>
<dbReference type="EMBL" id="RCMG01000110">
    <property type="protein sequence ID" value="KAG2863200.1"/>
    <property type="molecule type" value="Genomic_DNA"/>
</dbReference>